<dbReference type="PANTHER" id="PTHR48081">
    <property type="entry name" value="AB HYDROLASE SUPERFAMILY PROTEIN C4A8.06C"/>
    <property type="match status" value="1"/>
</dbReference>
<dbReference type="AlphaFoldDB" id="A0A8T9C899"/>
<sequence length="323" mass="35535">MDSSLIFQIPPPLDPEWLAHEKASNLLIPKPTITEASERQKAYSNACKALNTCLLTGRDQFLKAGLRIQDSLITSPNENHSIPIRSYTPSNPQSTCKNTVIYYHGGGLFVGDLDSEDLSCRRISKALHCTVYSVDYRLMPQHTADDALTDALVAFKHISHLRNEGKLVLVGSSSGGQLAAQVSQLARSGSKIHGVLLRGPVTCNAANLPAHFRNSHVSMSAAFYTSLLSSAALTAGNRTKAKLPLEEEDLDGLPRHWMQVCTNDIYYSDGLCYAEALRGAGVETRLHVLIGWPHTFWLKAPLLERAVEAEKSMLEGVRWLLEM</sequence>
<feature type="domain" description="Alpha/beta hydrolase fold-3" evidence="2">
    <location>
        <begin position="100"/>
        <end position="297"/>
    </location>
</feature>
<gene>
    <name evidence="3" type="primary">nlhH_2</name>
    <name evidence="3" type="ORF">LSUE1_G003289</name>
</gene>
<dbReference type="Proteomes" id="UP000469558">
    <property type="component" value="Unassembled WGS sequence"/>
</dbReference>
<evidence type="ECO:0000313" key="4">
    <source>
        <dbReference type="Proteomes" id="UP000469558"/>
    </source>
</evidence>
<dbReference type="Gene3D" id="3.40.50.1820">
    <property type="entry name" value="alpha/beta hydrolase"/>
    <property type="match status" value="1"/>
</dbReference>
<evidence type="ECO:0000256" key="1">
    <source>
        <dbReference type="ARBA" id="ARBA00022801"/>
    </source>
</evidence>
<dbReference type="InterPro" id="IPR013094">
    <property type="entry name" value="AB_hydrolase_3"/>
</dbReference>
<proteinExistence type="predicted"/>
<dbReference type="InterPro" id="IPR029058">
    <property type="entry name" value="AB_hydrolase_fold"/>
</dbReference>
<dbReference type="PANTHER" id="PTHR48081:SF8">
    <property type="entry name" value="ALPHA_BETA HYDROLASE FOLD-3 DOMAIN-CONTAINING PROTEIN-RELATED"/>
    <property type="match status" value="1"/>
</dbReference>
<protein>
    <submittedName>
        <fullName evidence="3">Carboxylesterase NlhH</fullName>
    </submittedName>
</protein>
<dbReference type="EMBL" id="QGMK01000401">
    <property type="protein sequence ID" value="TVY81925.1"/>
    <property type="molecule type" value="Genomic_DNA"/>
</dbReference>
<dbReference type="GO" id="GO:0016787">
    <property type="term" value="F:hydrolase activity"/>
    <property type="evidence" value="ECO:0007669"/>
    <property type="project" value="UniProtKB-KW"/>
</dbReference>
<dbReference type="OrthoDB" id="408631at2759"/>
<organism evidence="3 4">
    <name type="scientific">Lachnellula suecica</name>
    <dbReference type="NCBI Taxonomy" id="602035"/>
    <lineage>
        <taxon>Eukaryota</taxon>
        <taxon>Fungi</taxon>
        <taxon>Dikarya</taxon>
        <taxon>Ascomycota</taxon>
        <taxon>Pezizomycotina</taxon>
        <taxon>Leotiomycetes</taxon>
        <taxon>Helotiales</taxon>
        <taxon>Lachnaceae</taxon>
        <taxon>Lachnellula</taxon>
    </lineage>
</organism>
<name>A0A8T9C899_9HELO</name>
<dbReference type="SUPFAM" id="SSF53474">
    <property type="entry name" value="alpha/beta-Hydrolases"/>
    <property type="match status" value="1"/>
</dbReference>
<evidence type="ECO:0000313" key="3">
    <source>
        <dbReference type="EMBL" id="TVY81925.1"/>
    </source>
</evidence>
<reference evidence="3 4" key="1">
    <citation type="submission" date="2018-05" db="EMBL/GenBank/DDBJ databases">
        <title>Genome sequencing and assembly of the regulated plant pathogen Lachnellula willkommii and related sister species for the development of diagnostic species identification markers.</title>
        <authorList>
            <person name="Giroux E."/>
            <person name="Bilodeau G."/>
        </authorList>
    </citation>
    <scope>NUCLEOTIDE SEQUENCE [LARGE SCALE GENOMIC DNA]</scope>
    <source>
        <strain evidence="3 4">CBS 268.59</strain>
    </source>
</reference>
<accession>A0A8T9C899</accession>
<dbReference type="Pfam" id="PF07859">
    <property type="entry name" value="Abhydrolase_3"/>
    <property type="match status" value="1"/>
</dbReference>
<dbReference type="InterPro" id="IPR050300">
    <property type="entry name" value="GDXG_lipolytic_enzyme"/>
</dbReference>
<comment type="caution">
    <text evidence="3">The sequence shown here is derived from an EMBL/GenBank/DDBJ whole genome shotgun (WGS) entry which is preliminary data.</text>
</comment>
<evidence type="ECO:0000259" key="2">
    <source>
        <dbReference type="Pfam" id="PF07859"/>
    </source>
</evidence>
<keyword evidence="4" id="KW-1185">Reference proteome</keyword>
<keyword evidence="1" id="KW-0378">Hydrolase</keyword>